<dbReference type="PANTHER" id="PTHR38248:SF2">
    <property type="entry name" value="FUNK1 11"/>
    <property type="match status" value="1"/>
</dbReference>
<dbReference type="OrthoDB" id="5584477at2759"/>
<dbReference type="GeneID" id="37054854"/>
<dbReference type="PANTHER" id="PTHR38248">
    <property type="entry name" value="FUNK1 6"/>
    <property type="match status" value="1"/>
</dbReference>
<dbReference type="RefSeq" id="XP_025385460.1">
    <property type="nucleotide sequence ID" value="XM_025532892.1"/>
</dbReference>
<dbReference type="EMBL" id="MSFU01000022">
    <property type="protein sequence ID" value="PWY67366.1"/>
    <property type="molecule type" value="Genomic_DNA"/>
</dbReference>
<keyword evidence="3" id="KW-1185">Reference proteome</keyword>
<reference evidence="2" key="1">
    <citation type="submission" date="2016-12" db="EMBL/GenBank/DDBJ databases">
        <title>The genomes of Aspergillus section Nigri reveals drivers in fungal speciation.</title>
        <authorList>
            <consortium name="DOE Joint Genome Institute"/>
            <person name="Vesth T.C."/>
            <person name="Nybo J."/>
            <person name="Theobald S."/>
            <person name="Brandl J."/>
            <person name="Frisvad J.C."/>
            <person name="Nielsen K.F."/>
            <person name="Lyhne E.K."/>
            <person name="Kogle M.E."/>
            <person name="Kuo A."/>
            <person name="Riley R."/>
            <person name="Clum A."/>
            <person name="Nolan M."/>
            <person name="Lipzen A."/>
            <person name="Salamov A."/>
            <person name="Henrissat B."/>
            <person name="Wiebenga A."/>
            <person name="De vries R.P."/>
            <person name="Grigoriev I.V."/>
            <person name="Mortensen U.H."/>
            <person name="Andersen M.R."/>
            <person name="Baker S.E."/>
        </authorList>
    </citation>
    <scope>NUCLEOTIDE SEQUENCE</scope>
    <source>
        <strain evidence="2">CBS 122712</strain>
    </source>
</reference>
<evidence type="ECO:0000313" key="2">
    <source>
        <dbReference type="EMBL" id="PWY67366.1"/>
    </source>
</evidence>
<dbReference type="InterPro" id="IPR040976">
    <property type="entry name" value="Pkinase_fungal"/>
</dbReference>
<evidence type="ECO:0000259" key="1">
    <source>
        <dbReference type="Pfam" id="PF17667"/>
    </source>
</evidence>
<proteinExistence type="predicted"/>
<dbReference type="Pfam" id="PF17667">
    <property type="entry name" value="Pkinase_fungal"/>
    <property type="match status" value="1"/>
</dbReference>
<dbReference type="VEuPathDB" id="FungiDB:BO83DRAFT_391223"/>
<accession>A0A317V070</accession>
<feature type="domain" description="Fungal-type protein kinase" evidence="1">
    <location>
        <begin position="230"/>
        <end position="344"/>
    </location>
</feature>
<organism evidence="2 3">
    <name type="scientific">Aspergillus eucalypticola (strain CBS 122712 / IBT 29274)</name>
    <dbReference type="NCBI Taxonomy" id="1448314"/>
    <lineage>
        <taxon>Eukaryota</taxon>
        <taxon>Fungi</taxon>
        <taxon>Dikarya</taxon>
        <taxon>Ascomycota</taxon>
        <taxon>Pezizomycotina</taxon>
        <taxon>Eurotiomycetes</taxon>
        <taxon>Eurotiomycetidae</taxon>
        <taxon>Eurotiales</taxon>
        <taxon>Aspergillaceae</taxon>
        <taxon>Aspergillus</taxon>
        <taxon>Aspergillus subgen. Circumdati</taxon>
    </lineage>
</organism>
<dbReference type="AlphaFoldDB" id="A0A317V070"/>
<comment type="caution">
    <text evidence="2">The sequence shown here is derived from an EMBL/GenBank/DDBJ whole genome shotgun (WGS) entry which is preliminary data.</text>
</comment>
<sequence>MADDPRVNTINESPIQNALNRNFTRLFNSLCEANDLSCTSDALNYLPRTDIRNLTLQLLLDLEHSAIFELMPTYSRAAALDNIQILKSAIILSEAFDLSLMMQLMNTPMPPPNKSNGSTIQVALQFATLSEHRQYMDQILMAEIGPLGLQEASRAVFQRCRKGINPLFVADRWEGWPGDANQEDVLTWFSDLADKLADLSQDYRPESAEARRPIARPNRPIQGSTEERELDIGFVSDINAGKDTKCLCAEILVPGVLKSNAAADTAANTWLDLGRCAREVLAAQDTRRFVLGFTICGSFMRIWAFDRLGGVASDRFDINENGLQFVFIIIGFLWMSDEQCGFDSDEGGSARG</sequence>
<gene>
    <name evidence="2" type="ORF">BO83DRAFT_391223</name>
</gene>
<evidence type="ECO:0000313" key="3">
    <source>
        <dbReference type="Proteomes" id="UP000246171"/>
    </source>
</evidence>
<dbReference type="Proteomes" id="UP000246171">
    <property type="component" value="Unassembled WGS sequence"/>
</dbReference>
<protein>
    <recommendedName>
        <fullName evidence="1">Fungal-type protein kinase domain-containing protein</fullName>
    </recommendedName>
</protein>
<name>A0A317V070_ASPEC</name>